<evidence type="ECO:0000313" key="2">
    <source>
        <dbReference type="EMBL" id="CAD8567658.1"/>
    </source>
</evidence>
<reference evidence="2" key="1">
    <citation type="submission" date="2021-01" db="EMBL/GenBank/DDBJ databases">
        <authorList>
            <person name="Corre E."/>
            <person name="Pelletier E."/>
            <person name="Niang G."/>
            <person name="Scheremetjew M."/>
            <person name="Finn R."/>
            <person name="Kale V."/>
            <person name="Holt S."/>
            <person name="Cochrane G."/>
            <person name="Meng A."/>
            <person name="Brown T."/>
            <person name="Cohen L."/>
        </authorList>
    </citation>
    <scope>NUCLEOTIDE SEQUENCE</scope>
    <source>
        <strain evidence="2">E4-10</strain>
    </source>
</reference>
<sequence>MSRSATRALTSVRRLGFVATAAAAAAMPSFAHAAAAGSSRSASSSAASATPFACERKDVAPGRKVGATGLPMDGPDGKNAADVLHDIRVTDPATGKQTAPLGELIDGGGPVLLHLVRRFGCPLCREAAADLSTMAGEVQAAGGRLVAIGCQTEGLEEFVEGSFFAGPVWVDADKLAFSALKLHRSGLHDGYGFLDPASWSAMWRSYQRGVPGDLKGDGFQMGGTFLFVGGRCVYDHRMTSHGDKPDVDEIEAALRTALTASKVTAGPAAAASGVAGSEAATAGDSPRA</sequence>
<gene>
    <name evidence="2" type="ORF">CROE0942_LOCUS12038</name>
</gene>
<dbReference type="Pfam" id="PF13911">
    <property type="entry name" value="AhpC-TSA_2"/>
    <property type="match status" value="1"/>
</dbReference>
<name>A0A7S0K1S6_CAFRO</name>
<evidence type="ECO:0000256" key="1">
    <source>
        <dbReference type="SAM" id="MobiDB-lite"/>
    </source>
</evidence>
<dbReference type="InterPro" id="IPR036249">
    <property type="entry name" value="Thioredoxin-like_sf"/>
</dbReference>
<dbReference type="Gene3D" id="3.40.30.10">
    <property type="entry name" value="Glutaredoxin"/>
    <property type="match status" value="1"/>
</dbReference>
<dbReference type="AlphaFoldDB" id="A0A7S0K1S6"/>
<dbReference type="InterPro" id="IPR032801">
    <property type="entry name" value="PXL2A/B/C"/>
</dbReference>
<dbReference type="PANTHER" id="PTHR28630">
    <property type="match status" value="1"/>
</dbReference>
<dbReference type="PANTHER" id="PTHR28630:SF3">
    <property type="entry name" value="PEROXIREDOXIN-LIKE 2C"/>
    <property type="match status" value="1"/>
</dbReference>
<dbReference type="SUPFAM" id="SSF52833">
    <property type="entry name" value="Thioredoxin-like"/>
    <property type="match status" value="1"/>
</dbReference>
<protein>
    <recommendedName>
        <fullName evidence="3">Thioredoxin domain-containing protein</fullName>
    </recommendedName>
</protein>
<evidence type="ECO:0008006" key="3">
    <source>
        <dbReference type="Google" id="ProtNLM"/>
    </source>
</evidence>
<dbReference type="EMBL" id="HBET01017840">
    <property type="protein sequence ID" value="CAD8567658.1"/>
    <property type="molecule type" value="Transcribed_RNA"/>
</dbReference>
<dbReference type="CDD" id="cd02970">
    <property type="entry name" value="PRX_like2"/>
    <property type="match status" value="1"/>
</dbReference>
<accession>A0A7S0K1S6</accession>
<organism evidence="2">
    <name type="scientific">Cafeteria roenbergensis</name>
    <name type="common">Marine flagellate</name>
    <dbReference type="NCBI Taxonomy" id="33653"/>
    <lineage>
        <taxon>Eukaryota</taxon>
        <taxon>Sar</taxon>
        <taxon>Stramenopiles</taxon>
        <taxon>Bigyra</taxon>
        <taxon>Opalozoa</taxon>
        <taxon>Bicosoecida</taxon>
        <taxon>Cafeteriaceae</taxon>
        <taxon>Cafeteria</taxon>
    </lineage>
</organism>
<proteinExistence type="predicted"/>
<feature type="region of interest" description="Disordered" evidence="1">
    <location>
        <begin position="264"/>
        <end position="288"/>
    </location>
</feature>